<dbReference type="Proteomes" id="UP000193920">
    <property type="component" value="Unassembled WGS sequence"/>
</dbReference>
<keyword evidence="2 8" id="KW-0812">Transmembrane</keyword>
<dbReference type="GO" id="GO:0005793">
    <property type="term" value="C:endoplasmic reticulum-Golgi intermediate compartment"/>
    <property type="evidence" value="ECO:0007669"/>
    <property type="project" value="TreeGrafter"/>
</dbReference>
<evidence type="ECO:0000256" key="9">
    <source>
        <dbReference type="SAM" id="SignalP"/>
    </source>
</evidence>
<protein>
    <submittedName>
        <fullName evidence="11">Concanavalin A-like lectin/glucanase</fullName>
    </submittedName>
</protein>
<feature type="coiled-coil region" evidence="6">
    <location>
        <begin position="424"/>
        <end position="498"/>
    </location>
</feature>
<sequence>MQLNLIYLLIIITLFGICTSRKSSLYPDQNNDNNDWDEEVQQQQQEFDTDYDNNIYETNEEPKRKSSLSDNADYQYQDPNDEDTYNGQYEDVQEPATTKTRHHYKLSFKKPYYYYNDTNIIPNWECAGDVIPAQDMIRLVPSVPDKAGSIWSLTSNRYDEWQIILSLRVSGRNMHGSQGMGIFYTEHRLKPDAFFGGETTWNGLAVIFDTLNLDKNSNIPTINVLYNDGSTTIRSQNDYDNLRRSMCVADFRNSPNPIFVKITYENKQLKVEVDLIHGGSDYHECTNDNIELPKDFVFGVTAKTGSDNADDHDIISFDFYQLNPPPKEIKYRPLEEEVLSREGEFKIDEQTLEHIKRVQDELNKDDQKKKDQEKQEKFADAKTVYMTQFRILESVNRILTYVQKPQNKANSDEGPTLEDINNSSEQILLQQQEINESLENLKQQIDNINEFVERNSQKYEYKLNSVESKVNQKVISEISKVLSELRILKEENIKLKESTKVLAKKAKKQPNIWLVVMVSFFLNLLGLYIIFRVLPNSGRGGDLFKTNHYY</sequence>
<dbReference type="GO" id="GO:0005537">
    <property type="term" value="F:D-mannose binding"/>
    <property type="evidence" value="ECO:0007669"/>
    <property type="project" value="TreeGrafter"/>
</dbReference>
<feature type="signal peptide" evidence="9">
    <location>
        <begin position="1"/>
        <end position="20"/>
    </location>
</feature>
<dbReference type="PANTHER" id="PTHR12223:SF28">
    <property type="entry name" value="LECTIN, MANNOSE BINDING 1 LIKE"/>
    <property type="match status" value="1"/>
</dbReference>
<dbReference type="EMBL" id="MCOG01000315">
    <property type="protein sequence ID" value="ORY18904.1"/>
    <property type="molecule type" value="Genomic_DNA"/>
</dbReference>
<feature type="transmembrane region" description="Helical" evidence="8">
    <location>
        <begin position="512"/>
        <end position="531"/>
    </location>
</feature>
<keyword evidence="12" id="KW-1185">Reference proteome</keyword>
<dbReference type="OrthoDB" id="10265193at2759"/>
<evidence type="ECO:0000256" key="8">
    <source>
        <dbReference type="SAM" id="Phobius"/>
    </source>
</evidence>
<evidence type="ECO:0000256" key="4">
    <source>
        <dbReference type="ARBA" id="ARBA00022989"/>
    </source>
</evidence>
<evidence type="ECO:0000256" key="5">
    <source>
        <dbReference type="ARBA" id="ARBA00023136"/>
    </source>
</evidence>
<dbReference type="InterPro" id="IPR013320">
    <property type="entry name" value="ConA-like_dom_sf"/>
</dbReference>
<accession>A0A1Y2A8U9</accession>
<feature type="region of interest" description="Disordered" evidence="7">
    <location>
        <begin position="59"/>
        <end position="87"/>
    </location>
</feature>
<dbReference type="GO" id="GO:0030134">
    <property type="term" value="C:COPII-coated ER to Golgi transport vesicle"/>
    <property type="evidence" value="ECO:0007669"/>
    <property type="project" value="TreeGrafter"/>
</dbReference>
<feature type="compositionally biased region" description="Polar residues" evidence="7">
    <location>
        <begin position="68"/>
        <end position="78"/>
    </location>
</feature>
<feature type="domain" description="L-type lectin-like" evidence="10">
    <location>
        <begin position="100"/>
        <end position="322"/>
    </location>
</feature>
<dbReference type="GO" id="GO:0005789">
    <property type="term" value="C:endoplasmic reticulum membrane"/>
    <property type="evidence" value="ECO:0007669"/>
    <property type="project" value="TreeGrafter"/>
</dbReference>
<dbReference type="PROSITE" id="PS51328">
    <property type="entry name" value="L_LECTIN_LIKE"/>
    <property type="match status" value="1"/>
</dbReference>
<proteinExistence type="predicted"/>
<evidence type="ECO:0000259" key="10">
    <source>
        <dbReference type="PROSITE" id="PS51328"/>
    </source>
</evidence>
<dbReference type="GO" id="GO:0000139">
    <property type="term" value="C:Golgi membrane"/>
    <property type="evidence" value="ECO:0007669"/>
    <property type="project" value="TreeGrafter"/>
</dbReference>
<dbReference type="AlphaFoldDB" id="A0A1Y2A8U9"/>
<organism evidence="11 12">
    <name type="scientific">Neocallimastix californiae</name>
    <dbReference type="NCBI Taxonomy" id="1754190"/>
    <lineage>
        <taxon>Eukaryota</taxon>
        <taxon>Fungi</taxon>
        <taxon>Fungi incertae sedis</taxon>
        <taxon>Chytridiomycota</taxon>
        <taxon>Chytridiomycota incertae sedis</taxon>
        <taxon>Neocallimastigomycetes</taxon>
        <taxon>Neocallimastigales</taxon>
        <taxon>Neocallimastigaceae</taxon>
        <taxon>Neocallimastix</taxon>
    </lineage>
</organism>
<evidence type="ECO:0000256" key="2">
    <source>
        <dbReference type="ARBA" id="ARBA00022692"/>
    </source>
</evidence>
<keyword evidence="4 8" id="KW-1133">Transmembrane helix</keyword>
<evidence type="ECO:0000256" key="6">
    <source>
        <dbReference type="SAM" id="Coils"/>
    </source>
</evidence>
<keyword evidence="11" id="KW-0430">Lectin</keyword>
<dbReference type="STRING" id="1754190.A0A1Y2A8U9"/>
<name>A0A1Y2A8U9_9FUNG</name>
<keyword evidence="6" id="KW-0175">Coiled coil</keyword>
<dbReference type="InterPro" id="IPR005052">
    <property type="entry name" value="Lectin_leg"/>
</dbReference>
<keyword evidence="5 8" id="KW-0472">Membrane</keyword>
<evidence type="ECO:0000256" key="1">
    <source>
        <dbReference type="ARBA" id="ARBA00004479"/>
    </source>
</evidence>
<evidence type="ECO:0000256" key="7">
    <source>
        <dbReference type="SAM" id="MobiDB-lite"/>
    </source>
</evidence>
<dbReference type="Gene3D" id="2.60.120.200">
    <property type="match status" value="1"/>
</dbReference>
<evidence type="ECO:0000313" key="11">
    <source>
        <dbReference type="EMBL" id="ORY18904.1"/>
    </source>
</evidence>
<dbReference type="GO" id="GO:0006888">
    <property type="term" value="P:endoplasmic reticulum to Golgi vesicle-mediated transport"/>
    <property type="evidence" value="ECO:0007669"/>
    <property type="project" value="TreeGrafter"/>
</dbReference>
<comment type="caution">
    <text evidence="11">The sequence shown here is derived from an EMBL/GenBank/DDBJ whole genome shotgun (WGS) entry which is preliminary data.</text>
</comment>
<evidence type="ECO:0000313" key="12">
    <source>
        <dbReference type="Proteomes" id="UP000193920"/>
    </source>
</evidence>
<gene>
    <name evidence="11" type="ORF">LY90DRAFT_677148</name>
</gene>
<keyword evidence="3 9" id="KW-0732">Signal</keyword>
<evidence type="ECO:0000256" key="3">
    <source>
        <dbReference type="ARBA" id="ARBA00022729"/>
    </source>
</evidence>
<dbReference type="PANTHER" id="PTHR12223">
    <property type="entry name" value="VESICULAR MANNOSE-BINDING LECTIN"/>
    <property type="match status" value="1"/>
</dbReference>
<dbReference type="SUPFAM" id="SSF49899">
    <property type="entry name" value="Concanavalin A-like lectins/glucanases"/>
    <property type="match status" value="1"/>
</dbReference>
<dbReference type="InterPro" id="IPR051136">
    <property type="entry name" value="Intracellular_Lectin-GPT"/>
</dbReference>
<dbReference type="Pfam" id="PF03388">
    <property type="entry name" value="Lectin_leg-like"/>
    <property type="match status" value="1"/>
</dbReference>
<feature type="chain" id="PRO_5012508314" evidence="9">
    <location>
        <begin position="21"/>
        <end position="550"/>
    </location>
</feature>
<reference evidence="11 12" key="1">
    <citation type="submission" date="2016-08" db="EMBL/GenBank/DDBJ databases">
        <title>A Parts List for Fungal Cellulosomes Revealed by Comparative Genomics.</title>
        <authorList>
            <consortium name="DOE Joint Genome Institute"/>
            <person name="Haitjema C.H."/>
            <person name="Gilmore S.P."/>
            <person name="Henske J.K."/>
            <person name="Solomon K.V."/>
            <person name="De Groot R."/>
            <person name="Kuo A."/>
            <person name="Mondo S.J."/>
            <person name="Salamov A.A."/>
            <person name="Labutti K."/>
            <person name="Zhao Z."/>
            <person name="Chiniquy J."/>
            <person name="Barry K."/>
            <person name="Brewer H.M."/>
            <person name="Purvine S.O."/>
            <person name="Wright A.T."/>
            <person name="Boxma B."/>
            <person name="Van Alen T."/>
            <person name="Hackstein J.H."/>
            <person name="Baker S.E."/>
            <person name="Grigoriev I.V."/>
            <person name="O'Malley M.A."/>
        </authorList>
    </citation>
    <scope>NUCLEOTIDE SEQUENCE [LARGE SCALE GENOMIC DNA]</scope>
    <source>
        <strain evidence="11 12">G1</strain>
    </source>
</reference>
<comment type="subcellular location">
    <subcellularLocation>
        <location evidence="1">Membrane</location>
        <topology evidence="1">Single-pass type I membrane protein</topology>
    </subcellularLocation>
</comment>